<organism evidence="2 3">
    <name type="scientific">Reinekea marinisedimentorum</name>
    <dbReference type="NCBI Taxonomy" id="230495"/>
    <lineage>
        <taxon>Bacteria</taxon>
        <taxon>Pseudomonadati</taxon>
        <taxon>Pseudomonadota</taxon>
        <taxon>Gammaproteobacteria</taxon>
        <taxon>Oceanospirillales</taxon>
        <taxon>Saccharospirillaceae</taxon>
        <taxon>Reinekea</taxon>
    </lineage>
</organism>
<evidence type="ECO:0000313" key="2">
    <source>
        <dbReference type="EMBL" id="TCS41987.1"/>
    </source>
</evidence>
<keyword evidence="3" id="KW-1185">Reference proteome</keyword>
<dbReference type="Proteomes" id="UP000295793">
    <property type="component" value="Unassembled WGS sequence"/>
</dbReference>
<dbReference type="InterPro" id="IPR058063">
    <property type="entry name" value="FFLEE_fam"/>
</dbReference>
<evidence type="ECO:0000259" key="1">
    <source>
        <dbReference type="Pfam" id="PF26621"/>
    </source>
</evidence>
<protein>
    <recommendedName>
        <fullName evidence="1">DUF8198 domain-containing protein</fullName>
    </recommendedName>
</protein>
<dbReference type="Pfam" id="PF26621">
    <property type="entry name" value="DUF8198"/>
    <property type="match status" value="1"/>
</dbReference>
<comment type="caution">
    <text evidence="2">The sequence shown here is derived from an EMBL/GenBank/DDBJ whole genome shotgun (WGS) entry which is preliminary data.</text>
</comment>
<accession>A0A4R3I7I0</accession>
<dbReference type="EMBL" id="SLZR01000004">
    <property type="protein sequence ID" value="TCS41987.1"/>
    <property type="molecule type" value="Genomic_DNA"/>
</dbReference>
<sequence>MRKTSKQFEKAIHNHLSDIQNIRITPTFRQLQRWQSERLFDTHRELYQQPKFQPAMRFFSEELYGTEHFMQRNNELIKALPLMCRTMPAQILRIVENAALLQRVSLQLDAQLLTHLPAGISIEHLTLQQWVQAYAQCDNRPQRQQQLDLIESIGNDLAAIIHIPMITALLNWAEKPAKLAGYGEIHHFVITGFRAFKRLKNPQDFLQPVISKERQLSGQWFAQASSSSLRAR</sequence>
<proteinExistence type="predicted"/>
<dbReference type="NCBIfam" id="NF047641">
    <property type="entry name" value="FFLEE_fam"/>
    <property type="match status" value="1"/>
</dbReference>
<dbReference type="OrthoDB" id="7957365at2"/>
<name>A0A4R3I7I0_9GAMM</name>
<reference evidence="2 3" key="1">
    <citation type="submission" date="2019-03" db="EMBL/GenBank/DDBJ databases">
        <title>Genomic Encyclopedia of Archaeal and Bacterial Type Strains, Phase II (KMG-II): from individual species to whole genera.</title>
        <authorList>
            <person name="Goeker M."/>
        </authorList>
    </citation>
    <scope>NUCLEOTIDE SEQUENCE [LARGE SCALE GENOMIC DNA]</scope>
    <source>
        <strain evidence="2 3">DSM 15388</strain>
    </source>
</reference>
<dbReference type="RefSeq" id="WP_132700742.1">
    <property type="nucleotide sequence ID" value="NZ_SLZR01000004.1"/>
</dbReference>
<dbReference type="AlphaFoldDB" id="A0A4R3I7I0"/>
<gene>
    <name evidence="2" type="ORF">BCF53_10491</name>
</gene>
<feature type="domain" description="DUF8198" evidence="1">
    <location>
        <begin position="25"/>
        <end position="224"/>
    </location>
</feature>
<evidence type="ECO:0000313" key="3">
    <source>
        <dbReference type="Proteomes" id="UP000295793"/>
    </source>
</evidence>
<dbReference type="InterPro" id="IPR058511">
    <property type="entry name" value="DUF8198"/>
</dbReference>